<dbReference type="AlphaFoldDB" id="A0A1G8RLQ1"/>
<dbReference type="RefSeq" id="WP_090364842.1">
    <property type="nucleotide sequence ID" value="NZ_FNEM01000005.1"/>
</dbReference>
<dbReference type="OrthoDB" id="73040at2"/>
<dbReference type="Proteomes" id="UP000199527">
    <property type="component" value="Unassembled WGS sequence"/>
</dbReference>
<dbReference type="Gene3D" id="2.60.40.3700">
    <property type="match status" value="1"/>
</dbReference>
<sequence>MFKKLVITSLMVVGLNACSQGSDIEEQAASFSQLNHKQALLQAHQWYKNEQDILVRVYPDKVAATFSDGTESHVAIPEDQFLLSIAPWVNFSHPCGNHVPTSCTGELINQKMHMSAIDIETGKKILNQMVTTQHDGFIDFWVPRNRQLKFTFHYSDANGVHHEAKELLTTFDDSRTCITTMQLVAMNTSDTQMNHHSQHH</sequence>
<evidence type="ECO:0000313" key="1">
    <source>
        <dbReference type="EMBL" id="SDJ17891.1"/>
    </source>
</evidence>
<keyword evidence="2" id="KW-1185">Reference proteome</keyword>
<gene>
    <name evidence="1" type="ORF">SAMN04488540_105216</name>
</gene>
<reference evidence="2" key="1">
    <citation type="submission" date="2016-10" db="EMBL/GenBank/DDBJ databases">
        <authorList>
            <person name="Varghese N."/>
            <person name="Submissions S."/>
        </authorList>
    </citation>
    <scope>NUCLEOTIDE SEQUENCE [LARGE SCALE GENOMIC DNA]</scope>
    <source>
        <strain evidence="2">DSM 23317</strain>
    </source>
</reference>
<dbReference type="NCBIfam" id="NF038094">
    <property type="entry name" value="CueP_fam"/>
    <property type="match status" value="1"/>
</dbReference>
<proteinExistence type="predicted"/>
<dbReference type="EMBL" id="FNEM01000005">
    <property type="protein sequence ID" value="SDJ17891.1"/>
    <property type="molecule type" value="Genomic_DNA"/>
</dbReference>
<evidence type="ECO:0000313" key="2">
    <source>
        <dbReference type="Proteomes" id="UP000199527"/>
    </source>
</evidence>
<dbReference type="Pfam" id="PF21172">
    <property type="entry name" value="CueP"/>
    <property type="match status" value="1"/>
</dbReference>
<protein>
    <submittedName>
        <fullName evidence="1">Uncharacterized protein</fullName>
    </submittedName>
</protein>
<dbReference type="InterPro" id="IPR047808">
    <property type="entry name" value="CueP-like"/>
</dbReference>
<name>A0A1G8RLQ1_9GAMM</name>
<accession>A0A1G8RLQ1</accession>
<organism evidence="1 2">
    <name type="scientific">Ferrimonas sediminum</name>
    <dbReference type="NCBI Taxonomy" id="718193"/>
    <lineage>
        <taxon>Bacteria</taxon>
        <taxon>Pseudomonadati</taxon>
        <taxon>Pseudomonadota</taxon>
        <taxon>Gammaproteobacteria</taxon>
        <taxon>Alteromonadales</taxon>
        <taxon>Ferrimonadaceae</taxon>
        <taxon>Ferrimonas</taxon>
    </lineage>
</organism>